<evidence type="ECO:0000313" key="6">
    <source>
        <dbReference type="EMBL" id="KAF9482960.1"/>
    </source>
</evidence>
<dbReference type="InterPro" id="IPR050997">
    <property type="entry name" value="MAPEG"/>
</dbReference>
<gene>
    <name evidence="6" type="ORF">BDN70DRAFT_828331</name>
</gene>
<sequence length="156" mass="17350">MSTTVTVPDGFHYVAPAFVSTIFLLYGQNLLVSKYRKRSGIAYPQMYADKAQAEESNEANLFNCAQRAHQNTLENIPIIYTATIVTALKYPVFAASTLGFWTLSRVSYTRGYMTGDPKGRMTILYIIGMLLSFAVMGTSAYISGEWLYRGIASKVL</sequence>
<dbReference type="GO" id="GO:0016020">
    <property type="term" value="C:membrane"/>
    <property type="evidence" value="ECO:0007669"/>
    <property type="project" value="UniProtKB-SubCell"/>
</dbReference>
<protein>
    <submittedName>
        <fullName evidence="6">Membrane-associated proteins in eicosanoid and glutathione metabolism</fullName>
    </submittedName>
</protein>
<dbReference type="InterPro" id="IPR023352">
    <property type="entry name" value="MAPEG-like_dom_sf"/>
</dbReference>
<dbReference type="InterPro" id="IPR001129">
    <property type="entry name" value="Membr-assoc_MAPEG"/>
</dbReference>
<reference evidence="6" key="1">
    <citation type="submission" date="2020-11" db="EMBL/GenBank/DDBJ databases">
        <authorList>
            <consortium name="DOE Joint Genome Institute"/>
            <person name="Ahrendt S."/>
            <person name="Riley R."/>
            <person name="Andreopoulos W."/>
            <person name="Labutti K."/>
            <person name="Pangilinan J."/>
            <person name="Ruiz-Duenas F.J."/>
            <person name="Barrasa J.M."/>
            <person name="Sanchez-Garcia M."/>
            <person name="Camarero S."/>
            <person name="Miyauchi S."/>
            <person name="Serrano A."/>
            <person name="Linde D."/>
            <person name="Babiker R."/>
            <person name="Drula E."/>
            <person name="Ayuso-Fernandez I."/>
            <person name="Pacheco R."/>
            <person name="Padilla G."/>
            <person name="Ferreira P."/>
            <person name="Barriuso J."/>
            <person name="Kellner H."/>
            <person name="Castanera R."/>
            <person name="Alfaro M."/>
            <person name="Ramirez L."/>
            <person name="Pisabarro A.G."/>
            <person name="Kuo A."/>
            <person name="Tritt A."/>
            <person name="Lipzen A."/>
            <person name="He G."/>
            <person name="Yan M."/>
            <person name="Ng V."/>
            <person name="Cullen D."/>
            <person name="Martin F."/>
            <person name="Rosso M.-N."/>
            <person name="Henrissat B."/>
            <person name="Hibbett D."/>
            <person name="Martinez A.T."/>
            <person name="Grigoriev I.V."/>
        </authorList>
    </citation>
    <scope>NUCLEOTIDE SEQUENCE</scope>
    <source>
        <strain evidence="6">CIRM-BRFM 674</strain>
    </source>
</reference>
<evidence type="ECO:0000313" key="7">
    <source>
        <dbReference type="Proteomes" id="UP000807469"/>
    </source>
</evidence>
<accession>A0A9P5ZA00</accession>
<keyword evidence="7" id="KW-1185">Reference proteome</keyword>
<dbReference type="AlphaFoldDB" id="A0A9P5ZA00"/>
<keyword evidence="2 5" id="KW-0812">Transmembrane</keyword>
<proteinExistence type="predicted"/>
<evidence type="ECO:0000256" key="1">
    <source>
        <dbReference type="ARBA" id="ARBA00004141"/>
    </source>
</evidence>
<evidence type="ECO:0000256" key="4">
    <source>
        <dbReference type="ARBA" id="ARBA00023136"/>
    </source>
</evidence>
<dbReference type="GO" id="GO:0005783">
    <property type="term" value="C:endoplasmic reticulum"/>
    <property type="evidence" value="ECO:0007669"/>
    <property type="project" value="TreeGrafter"/>
</dbReference>
<dbReference type="Pfam" id="PF01124">
    <property type="entry name" value="MAPEG"/>
    <property type="match status" value="1"/>
</dbReference>
<dbReference type="GO" id="GO:0004602">
    <property type="term" value="F:glutathione peroxidase activity"/>
    <property type="evidence" value="ECO:0007669"/>
    <property type="project" value="TreeGrafter"/>
</dbReference>
<dbReference type="Proteomes" id="UP000807469">
    <property type="component" value="Unassembled WGS sequence"/>
</dbReference>
<evidence type="ECO:0000256" key="2">
    <source>
        <dbReference type="ARBA" id="ARBA00022692"/>
    </source>
</evidence>
<dbReference type="EMBL" id="MU155159">
    <property type="protein sequence ID" value="KAF9482960.1"/>
    <property type="molecule type" value="Genomic_DNA"/>
</dbReference>
<feature type="transmembrane region" description="Helical" evidence="5">
    <location>
        <begin position="123"/>
        <end position="144"/>
    </location>
</feature>
<dbReference type="PANTHER" id="PTHR10250">
    <property type="entry name" value="MICROSOMAL GLUTATHIONE S-TRANSFERASE"/>
    <property type="match status" value="1"/>
</dbReference>
<keyword evidence="3 5" id="KW-1133">Transmembrane helix</keyword>
<dbReference type="OrthoDB" id="410651at2759"/>
<dbReference type="Gene3D" id="1.20.120.550">
    <property type="entry name" value="Membrane associated eicosanoid/glutathione metabolism-like domain"/>
    <property type="match status" value="1"/>
</dbReference>
<feature type="transmembrane region" description="Helical" evidence="5">
    <location>
        <begin position="78"/>
        <end position="103"/>
    </location>
</feature>
<keyword evidence="4 5" id="KW-0472">Membrane</keyword>
<evidence type="ECO:0000256" key="5">
    <source>
        <dbReference type="SAM" id="Phobius"/>
    </source>
</evidence>
<dbReference type="PANTHER" id="PTHR10250:SF26">
    <property type="entry name" value="GLUTATHIONE S-TRANSFERASE 3, MITOCHONDRIAL"/>
    <property type="match status" value="1"/>
</dbReference>
<comment type="subcellular location">
    <subcellularLocation>
        <location evidence="1">Membrane</location>
        <topology evidence="1">Multi-pass membrane protein</topology>
    </subcellularLocation>
</comment>
<dbReference type="SUPFAM" id="SSF161084">
    <property type="entry name" value="MAPEG domain-like"/>
    <property type="match status" value="1"/>
</dbReference>
<feature type="transmembrane region" description="Helical" evidence="5">
    <location>
        <begin position="12"/>
        <end position="32"/>
    </location>
</feature>
<name>A0A9P5ZA00_9AGAR</name>
<dbReference type="GO" id="GO:0005635">
    <property type="term" value="C:nuclear envelope"/>
    <property type="evidence" value="ECO:0007669"/>
    <property type="project" value="TreeGrafter"/>
</dbReference>
<organism evidence="6 7">
    <name type="scientific">Pholiota conissans</name>
    <dbReference type="NCBI Taxonomy" id="109636"/>
    <lineage>
        <taxon>Eukaryota</taxon>
        <taxon>Fungi</taxon>
        <taxon>Dikarya</taxon>
        <taxon>Basidiomycota</taxon>
        <taxon>Agaricomycotina</taxon>
        <taxon>Agaricomycetes</taxon>
        <taxon>Agaricomycetidae</taxon>
        <taxon>Agaricales</taxon>
        <taxon>Agaricineae</taxon>
        <taxon>Strophariaceae</taxon>
        <taxon>Pholiota</taxon>
    </lineage>
</organism>
<comment type="caution">
    <text evidence="6">The sequence shown here is derived from an EMBL/GenBank/DDBJ whole genome shotgun (WGS) entry which is preliminary data.</text>
</comment>
<evidence type="ECO:0000256" key="3">
    <source>
        <dbReference type="ARBA" id="ARBA00022989"/>
    </source>
</evidence>
<dbReference type="GO" id="GO:0004364">
    <property type="term" value="F:glutathione transferase activity"/>
    <property type="evidence" value="ECO:0007669"/>
    <property type="project" value="TreeGrafter"/>
</dbReference>